<dbReference type="GO" id="GO:0016853">
    <property type="term" value="F:isomerase activity"/>
    <property type="evidence" value="ECO:0007669"/>
    <property type="project" value="UniProtKB-KW"/>
</dbReference>
<keyword evidence="10" id="KW-0413">Isomerase</keyword>
<dbReference type="KEGG" id="psti:SOO65_15375"/>
<evidence type="ECO:0000259" key="13">
    <source>
        <dbReference type="PROSITE" id="PS51918"/>
    </source>
</evidence>
<keyword evidence="9 11" id="KW-0411">Iron-sulfur</keyword>
<dbReference type="InterPro" id="IPR058240">
    <property type="entry name" value="rSAM_sf"/>
</dbReference>
<dbReference type="Proteomes" id="UP001324634">
    <property type="component" value="Chromosome"/>
</dbReference>
<feature type="binding site" evidence="11">
    <location>
        <position position="117"/>
    </location>
    <ligand>
        <name>[4Fe-4S] cluster</name>
        <dbReference type="ChEBI" id="CHEBI:49883"/>
        <note>4Fe-4S-S-AdoMet</note>
    </ligand>
</feature>
<proteinExistence type="inferred from homology"/>
<dbReference type="PANTHER" id="PTHR30538">
    <property type="entry name" value="LYSINE 2,3-AMINOMUTASE-RELATED"/>
    <property type="match status" value="1"/>
</dbReference>
<evidence type="ECO:0000256" key="6">
    <source>
        <dbReference type="ARBA" id="ARBA00022723"/>
    </source>
</evidence>
<evidence type="ECO:0000256" key="8">
    <source>
        <dbReference type="ARBA" id="ARBA00023004"/>
    </source>
</evidence>
<comment type="similarity">
    <text evidence="3">Belongs to the radical SAM superfamily. KamA family.</text>
</comment>
<dbReference type="SUPFAM" id="SSF102114">
    <property type="entry name" value="Radical SAM enzymes"/>
    <property type="match status" value="1"/>
</dbReference>
<comment type="cofactor">
    <cofactor evidence="1 12">
        <name>pyridoxal 5'-phosphate</name>
        <dbReference type="ChEBI" id="CHEBI:597326"/>
    </cofactor>
</comment>
<accession>A0AAX4HLD8</accession>
<dbReference type="AlphaFoldDB" id="A0AAX4HLD8"/>
<dbReference type="PANTHER" id="PTHR30538:SF1">
    <property type="entry name" value="L-LYSINE 2,3-AMINOMUTASE"/>
    <property type="match status" value="1"/>
</dbReference>
<evidence type="ECO:0000313" key="14">
    <source>
        <dbReference type="EMBL" id="WPU64075.1"/>
    </source>
</evidence>
<name>A0AAX4HLD8_9BACT</name>
<keyword evidence="7 12" id="KW-0663">Pyridoxal phosphate</keyword>
<dbReference type="Pfam" id="PF04055">
    <property type="entry name" value="Radical_SAM"/>
    <property type="match status" value="1"/>
</dbReference>
<comment type="cofactor">
    <cofactor evidence="2">
        <name>[4Fe-4S] cluster</name>
        <dbReference type="ChEBI" id="CHEBI:49883"/>
    </cofactor>
</comment>
<keyword evidence="8" id="KW-0408">Iron</keyword>
<keyword evidence="6 11" id="KW-0479">Metal-binding</keyword>
<dbReference type="InterPro" id="IPR003739">
    <property type="entry name" value="Lys_aminomutase/Glu_NH3_mut"/>
</dbReference>
<dbReference type="SFLD" id="SFLDG01070">
    <property type="entry name" value="PLP-dependent"/>
    <property type="match status" value="1"/>
</dbReference>
<feature type="binding site" evidence="11">
    <location>
        <position position="114"/>
    </location>
    <ligand>
        <name>[4Fe-4S] cluster</name>
        <dbReference type="ChEBI" id="CHEBI:49883"/>
        <note>4Fe-4S-S-AdoMet</note>
    </ligand>
</feature>
<dbReference type="InterPro" id="IPR013785">
    <property type="entry name" value="Aldolase_TIM"/>
</dbReference>
<evidence type="ECO:0000256" key="11">
    <source>
        <dbReference type="PIRSR" id="PIRSR004911-1"/>
    </source>
</evidence>
<feature type="binding site" evidence="11">
    <location>
        <position position="110"/>
    </location>
    <ligand>
        <name>[4Fe-4S] cluster</name>
        <dbReference type="ChEBI" id="CHEBI:49883"/>
        <note>4Fe-4S-S-AdoMet</note>
    </ligand>
</feature>
<evidence type="ECO:0000256" key="9">
    <source>
        <dbReference type="ARBA" id="ARBA00023014"/>
    </source>
</evidence>
<evidence type="ECO:0000256" key="4">
    <source>
        <dbReference type="ARBA" id="ARBA00022485"/>
    </source>
</evidence>
<evidence type="ECO:0000256" key="10">
    <source>
        <dbReference type="ARBA" id="ARBA00023235"/>
    </source>
</evidence>
<evidence type="ECO:0000256" key="1">
    <source>
        <dbReference type="ARBA" id="ARBA00001933"/>
    </source>
</evidence>
<reference evidence="14 15" key="1">
    <citation type="submission" date="2023-11" db="EMBL/GenBank/DDBJ databases">
        <title>Peredibacter starrii A3.12.</title>
        <authorList>
            <person name="Mitchell R.J."/>
        </authorList>
    </citation>
    <scope>NUCLEOTIDE SEQUENCE [LARGE SCALE GENOMIC DNA]</scope>
    <source>
        <strain evidence="14 15">A3.12</strain>
    </source>
</reference>
<dbReference type="CDD" id="cd01335">
    <property type="entry name" value="Radical_SAM"/>
    <property type="match status" value="1"/>
</dbReference>
<evidence type="ECO:0000256" key="7">
    <source>
        <dbReference type="ARBA" id="ARBA00022898"/>
    </source>
</evidence>
<dbReference type="PROSITE" id="PS51918">
    <property type="entry name" value="RADICAL_SAM"/>
    <property type="match status" value="1"/>
</dbReference>
<gene>
    <name evidence="14" type="ORF">SOO65_15375</name>
</gene>
<keyword evidence="4 11" id="KW-0004">4Fe-4S</keyword>
<dbReference type="NCBIfam" id="TIGR00238">
    <property type="entry name" value="KamA family radical SAM protein"/>
    <property type="match status" value="1"/>
</dbReference>
<dbReference type="EMBL" id="CP139487">
    <property type="protein sequence ID" value="WPU64075.1"/>
    <property type="molecule type" value="Genomic_DNA"/>
</dbReference>
<dbReference type="GO" id="GO:0046872">
    <property type="term" value="F:metal ion binding"/>
    <property type="evidence" value="ECO:0007669"/>
    <property type="project" value="UniProtKB-KW"/>
</dbReference>
<organism evidence="14 15">
    <name type="scientific">Peredibacter starrii</name>
    <dbReference type="NCBI Taxonomy" id="28202"/>
    <lineage>
        <taxon>Bacteria</taxon>
        <taxon>Pseudomonadati</taxon>
        <taxon>Bdellovibrionota</taxon>
        <taxon>Bacteriovoracia</taxon>
        <taxon>Bacteriovoracales</taxon>
        <taxon>Bacteriovoracaceae</taxon>
        <taxon>Peredibacter</taxon>
    </lineage>
</organism>
<evidence type="ECO:0000256" key="12">
    <source>
        <dbReference type="PIRSR" id="PIRSR603739-50"/>
    </source>
</evidence>
<evidence type="ECO:0000256" key="3">
    <source>
        <dbReference type="ARBA" id="ARBA00008703"/>
    </source>
</evidence>
<dbReference type="Gene3D" id="3.20.20.70">
    <property type="entry name" value="Aldolase class I"/>
    <property type="match status" value="1"/>
</dbReference>
<evidence type="ECO:0000256" key="2">
    <source>
        <dbReference type="ARBA" id="ARBA00001966"/>
    </source>
</evidence>
<feature type="modified residue" description="N6-(pyridoxal phosphate)lysine" evidence="12">
    <location>
        <position position="325"/>
    </location>
</feature>
<keyword evidence="15" id="KW-1185">Reference proteome</keyword>
<dbReference type="InterPro" id="IPR007197">
    <property type="entry name" value="rSAM"/>
</dbReference>
<feature type="domain" description="Radical SAM core" evidence="13">
    <location>
        <begin position="96"/>
        <end position="312"/>
    </location>
</feature>
<evidence type="ECO:0000256" key="5">
    <source>
        <dbReference type="ARBA" id="ARBA00022691"/>
    </source>
</evidence>
<dbReference type="SFLD" id="SFLDS00029">
    <property type="entry name" value="Radical_SAM"/>
    <property type="match status" value="1"/>
</dbReference>
<dbReference type="RefSeq" id="WP_321392132.1">
    <property type="nucleotide sequence ID" value="NZ_CP139487.1"/>
</dbReference>
<protein>
    <submittedName>
        <fullName evidence="14">KamA family radical SAM protein</fullName>
    </submittedName>
</protein>
<dbReference type="PIRSF" id="PIRSF004911">
    <property type="entry name" value="DUF160"/>
    <property type="match status" value="1"/>
</dbReference>
<dbReference type="GO" id="GO:0051539">
    <property type="term" value="F:4 iron, 4 sulfur cluster binding"/>
    <property type="evidence" value="ECO:0007669"/>
    <property type="project" value="UniProtKB-KW"/>
</dbReference>
<evidence type="ECO:0000313" key="15">
    <source>
        <dbReference type="Proteomes" id="UP001324634"/>
    </source>
</evidence>
<keyword evidence="5" id="KW-0949">S-adenosyl-L-methionine</keyword>
<sequence>MVESQSWTNSFSTSFKNIHELYRFLDWELTPALEKVAKTYPVFIPRRLAEKIKVQGPQSVLAREFLPIESELDPDFKGLEDPIGDKTYHKAPQLIHRYESRALFTPTTICPVHCRYCFRKNELNVADEIFQQDFVETIAYLKAHPEVSEIIFTGGDPLTLSNDKLEKYLTAFSEVSSIKDIRFHSRYPVILPERIDDGFLALMEKFKSRFRTITLAIHANHVDEFDEINRQAIKKLTSSSMQILSQTVLLKGINDSTEVLLNLYQEFISLKIRPYYLHHPDQVKGGMHFYLPLRQGREIYHGLRKLIPGWALPHYVIDIPGGHGKISAMNPESTTFSGQLISKDGELVSIQEPDFFI</sequence>